<gene>
    <name evidence="1" type="ORF">TEOVI_000264500</name>
</gene>
<evidence type="ECO:0000313" key="2">
    <source>
        <dbReference type="Proteomes" id="UP000195570"/>
    </source>
</evidence>
<accession>A0A1G4IFZ3</accession>
<dbReference type="GeneID" id="92376585"/>
<reference evidence="1" key="1">
    <citation type="submission" date="2016-09" db="EMBL/GenBank/DDBJ databases">
        <authorList>
            <person name="Hebert L."/>
            <person name="Moumen B."/>
        </authorList>
    </citation>
    <scope>NUCLEOTIDE SEQUENCE [LARGE SCALE GENOMIC DNA]</scope>
    <source>
        <strain evidence="1">OVI</strain>
    </source>
</reference>
<name>A0A1G4IFZ3_TRYEQ</name>
<dbReference type="Proteomes" id="UP000195570">
    <property type="component" value="Unassembled WGS sequence"/>
</dbReference>
<comment type="caution">
    <text evidence="1">The sequence shown here is derived from an EMBL/GenBank/DDBJ whole genome shotgun (WGS) entry which is preliminary data.</text>
</comment>
<proteinExistence type="predicted"/>
<dbReference type="VEuPathDB" id="TriTrypDB:TEOVI_000264500"/>
<protein>
    <submittedName>
        <fullName evidence="1">Uncharacterized protein</fullName>
    </submittedName>
</protein>
<evidence type="ECO:0000313" key="1">
    <source>
        <dbReference type="EMBL" id="SCU71065.1"/>
    </source>
</evidence>
<dbReference type="RefSeq" id="XP_067081785.1">
    <property type="nucleotide sequence ID" value="XM_067225684.1"/>
</dbReference>
<dbReference type="AlphaFoldDB" id="A0A1G4IFZ3"/>
<keyword evidence="2" id="KW-1185">Reference proteome</keyword>
<sequence>MKHVSEMFIPGMTLSHLVSPLLSMPTATNRFYALYGHYSVREGDSDATESSLIVEAVVRVVLPLHAAPPEETKFIGFASVKKSSPHKLSYEETRLLRGDTEPAESFLQKSDRSYPMLLLLVTTPLEVPVAKSTKKVEYSVFECKTGSADFSEKAIPLKVDNMVDSFSAFVRLSNLGSHALVRKQSSPPTQSSPSANELSFQSSISQLEVASAKRQTLLKRLAEVERLLERKQTGMLRADEQKPNRI</sequence>
<dbReference type="EMBL" id="CZPT02001561">
    <property type="protein sequence ID" value="SCU71065.1"/>
    <property type="molecule type" value="Genomic_DNA"/>
</dbReference>
<organism evidence="1 2">
    <name type="scientific">Trypanosoma equiperdum</name>
    <dbReference type="NCBI Taxonomy" id="5694"/>
    <lineage>
        <taxon>Eukaryota</taxon>
        <taxon>Discoba</taxon>
        <taxon>Euglenozoa</taxon>
        <taxon>Kinetoplastea</taxon>
        <taxon>Metakinetoplastina</taxon>
        <taxon>Trypanosomatida</taxon>
        <taxon>Trypanosomatidae</taxon>
        <taxon>Trypanosoma</taxon>
    </lineage>
</organism>